<dbReference type="InterPro" id="IPR047250">
    <property type="entry name" value="BRCT_p53bp1-like_rpt2"/>
</dbReference>
<dbReference type="InterPro" id="IPR036420">
    <property type="entry name" value="BRCT_dom_sf"/>
</dbReference>
<accession>A0A0M0K683</accession>
<evidence type="ECO:0000313" key="3">
    <source>
        <dbReference type="EMBL" id="KOO34325.1"/>
    </source>
</evidence>
<dbReference type="InterPro" id="IPR025995">
    <property type="entry name" value="Tudor-knot"/>
</dbReference>
<dbReference type="PROSITE" id="PS50172">
    <property type="entry name" value="BRCT"/>
    <property type="match status" value="1"/>
</dbReference>
<feature type="domain" description="BRCT" evidence="2">
    <location>
        <begin position="199"/>
        <end position="276"/>
    </location>
</feature>
<dbReference type="Pfam" id="PF11717">
    <property type="entry name" value="Tudor-knot"/>
    <property type="match status" value="1"/>
</dbReference>
<dbReference type="SUPFAM" id="SSF52113">
    <property type="entry name" value="BRCT domain"/>
    <property type="match status" value="1"/>
</dbReference>
<dbReference type="AlphaFoldDB" id="A0A0M0K683"/>
<dbReference type="Gene3D" id="3.40.50.10190">
    <property type="entry name" value="BRCT domain"/>
    <property type="match status" value="1"/>
</dbReference>
<feature type="region of interest" description="Disordered" evidence="1">
    <location>
        <begin position="1"/>
        <end position="47"/>
    </location>
</feature>
<name>A0A0M0K683_9EUKA</name>
<comment type="caution">
    <text evidence="3">The sequence shown here is derived from an EMBL/GenBank/DDBJ whole genome shotgun (WGS) entry which is preliminary data.</text>
</comment>
<dbReference type="OrthoDB" id="10068428at2759"/>
<feature type="compositionally biased region" description="Low complexity" evidence="1">
    <location>
        <begin position="9"/>
        <end position="23"/>
    </location>
</feature>
<dbReference type="SUPFAM" id="SSF54160">
    <property type="entry name" value="Chromo domain-like"/>
    <property type="match status" value="1"/>
</dbReference>
<evidence type="ECO:0000256" key="1">
    <source>
        <dbReference type="SAM" id="MobiDB-lite"/>
    </source>
</evidence>
<evidence type="ECO:0000259" key="2">
    <source>
        <dbReference type="PROSITE" id="PS50172"/>
    </source>
</evidence>
<dbReference type="Proteomes" id="UP000037460">
    <property type="component" value="Unassembled WGS sequence"/>
</dbReference>
<dbReference type="CDD" id="cd20104">
    <property type="entry name" value="MBT_PHF20L1-like"/>
    <property type="match status" value="1"/>
</dbReference>
<dbReference type="Gene3D" id="2.30.30.140">
    <property type="match status" value="1"/>
</dbReference>
<dbReference type="EMBL" id="JWZX01001258">
    <property type="protein sequence ID" value="KOO34325.1"/>
    <property type="molecule type" value="Genomic_DNA"/>
</dbReference>
<keyword evidence="4" id="KW-1185">Reference proteome</keyword>
<dbReference type="InterPro" id="IPR001357">
    <property type="entry name" value="BRCT_dom"/>
</dbReference>
<proteinExistence type="predicted"/>
<reference evidence="4" key="1">
    <citation type="journal article" date="2015" name="PLoS Genet.">
        <title>Genome Sequence and Transcriptome Analyses of Chrysochromulina tobin: Metabolic Tools for Enhanced Algal Fitness in the Prominent Order Prymnesiales (Haptophyceae).</title>
        <authorList>
            <person name="Hovde B.T."/>
            <person name="Deodato C.R."/>
            <person name="Hunsperger H.M."/>
            <person name="Ryken S.A."/>
            <person name="Yost W."/>
            <person name="Jha R.K."/>
            <person name="Patterson J."/>
            <person name="Monnat R.J. Jr."/>
            <person name="Barlow S.B."/>
            <person name="Starkenburg S.R."/>
            <person name="Cattolico R.A."/>
        </authorList>
    </citation>
    <scope>NUCLEOTIDE SEQUENCE</scope>
    <source>
        <strain evidence="4">CCMP291</strain>
    </source>
</reference>
<dbReference type="CDD" id="cd17724">
    <property type="entry name" value="BRCT_p53bp1_rpt2"/>
    <property type="match status" value="1"/>
</dbReference>
<feature type="compositionally biased region" description="Acidic residues" evidence="1">
    <location>
        <begin position="24"/>
        <end position="37"/>
    </location>
</feature>
<organism evidence="3 4">
    <name type="scientific">Chrysochromulina tobinii</name>
    <dbReference type="NCBI Taxonomy" id="1460289"/>
    <lineage>
        <taxon>Eukaryota</taxon>
        <taxon>Haptista</taxon>
        <taxon>Haptophyta</taxon>
        <taxon>Prymnesiophyceae</taxon>
        <taxon>Prymnesiales</taxon>
        <taxon>Chrysochromulinaceae</taxon>
        <taxon>Chrysochromulina</taxon>
    </lineage>
</organism>
<dbReference type="InterPro" id="IPR016197">
    <property type="entry name" value="Chromo-like_dom_sf"/>
</dbReference>
<evidence type="ECO:0000313" key="4">
    <source>
        <dbReference type="Proteomes" id="UP000037460"/>
    </source>
</evidence>
<sequence>MAVADEEQPAAQDDASEAAADAAPAEDEEAEEVDVEQEQPTQLDASPWARTCVGDRLEARDKRGAWYLARVVALRGLGARRQVKARDSFSEWYDGRVVDARGIGSHREVKVHFLGWNKRFDEWIACSSGRLRQIDDEDEGDEGAAFMLTGFTDDDRAALEATLRVAGGRIVDVAREQGAGLVIVESDSSDDFCAKWTPLLRAAGAEVRTDLPPQHHGARDHVSQRCLVLVEKDADEAAVRTRLERARAREVIAISQDWAKHCLLQQRVLPPTDFIFKPSSKR</sequence>
<protein>
    <recommendedName>
        <fullName evidence="2">BRCT domain-containing protein</fullName>
    </recommendedName>
</protein>
<gene>
    <name evidence="3" type="ORF">Ctob_007265</name>
</gene>